<name>A0A0R3NVW3_DROPS</name>
<feature type="compositionally biased region" description="Basic and acidic residues" evidence="1">
    <location>
        <begin position="100"/>
        <end position="116"/>
    </location>
</feature>
<dbReference type="Bgee" id="FBgn0249527">
    <property type="expression patterns" value="Expressed in adult organism"/>
</dbReference>
<reference evidence="2" key="3">
    <citation type="journal article" date="2012" name="PLoS ONE">
        <title>Mind the gap: upgrading genomes with Pacific Biosciences RS long-read sequencing technology.</title>
        <authorList>
            <person name="English A.C."/>
            <person name="Richards S."/>
            <person name="Han Y."/>
            <person name="Wang M."/>
            <person name="Vee V."/>
            <person name="Qu J."/>
            <person name="Qin X."/>
            <person name="Muzny D.M."/>
            <person name="Reid J.G."/>
            <person name="Worley K.C."/>
            <person name="Gibbs R.A."/>
        </authorList>
    </citation>
    <scope>NUCLEOTIDE SEQUENCE</scope>
    <source>
        <strain evidence="2">MV2-25</strain>
    </source>
</reference>
<proteinExistence type="predicted"/>
<dbReference type="STRING" id="46245.A0A0R3NVW3"/>
<evidence type="ECO:0000256" key="1">
    <source>
        <dbReference type="SAM" id="MobiDB-lite"/>
    </source>
</evidence>
<reference evidence="2" key="2">
    <citation type="journal article" date="2007" name="Nature">
        <title>Evolution of genes and genomes on the Drosophila phylogeny.</title>
        <authorList>
            <consortium name="Drosophila 12 Genomes Consortium"/>
            <person name="Clark A.G."/>
            <person name="Eisen M.B."/>
            <person name="Smith D.R."/>
            <person name="Bergman C.M."/>
            <person name="Oliver B."/>
            <person name="Markow T.A."/>
            <person name="Kaufman T.C."/>
            <person name="Kellis M."/>
            <person name="Gelbart W."/>
            <person name="Iyer V.N."/>
            <person name="Pollard D.A."/>
            <person name="Sackton T.B."/>
            <person name="Larracuente A.M."/>
            <person name="Singh N.D."/>
            <person name="Abad J.P."/>
            <person name="Abt D.N."/>
            <person name="Adryan B."/>
            <person name="Aguade M."/>
            <person name="Akashi H."/>
            <person name="Anderson W.W."/>
            <person name="Aquadro C.F."/>
            <person name="Ardell D.H."/>
            <person name="Arguello R."/>
            <person name="Artieri C.G."/>
            <person name="Barbash D.A."/>
            <person name="Barker D."/>
            <person name="Barsanti P."/>
            <person name="Batterham P."/>
            <person name="Batzoglou S."/>
            <person name="Begun D."/>
            <person name="Bhutkar A."/>
            <person name="Blanco E."/>
            <person name="Bosak S.A."/>
            <person name="Bradley R.K."/>
            <person name="Brand A.D."/>
            <person name="Brent M.R."/>
            <person name="Brooks A.N."/>
            <person name="Brown R.H."/>
            <person name="Butlin R.K."/>
            <person name="Caggese C."/>
            <person name="Calvi B.R."/>
            <person name="Bernardo de Carvalho A."/>
            <person name="Caspi A."/>
            <person name="Castrezana S."/>
            <person name="Celniker S.E."/>
            <person name="Chang J.L."/>
            <person name="Chapple C."/>
            <person name="Chatterji S."/>
            <person name="Chinwalla A."/>
            <person name="Civetta A."/>
            <person name="Clifton S.W."/>
            <person name="Comeron J.M."/>
            <person name="Costello J.C."/>
            <person name="Coyne J.A."/>
            <person name="Daub J."/>
            <person name="David R.G."/>
            <person name="Delcher A.L."/>
            <person name="Delehaunty K."/>
            <person name="Do C.B."/>
            <person name="Ebling H."/>
            <person name="Edwards K."/>
            <person name="Eickbush T."/>
            <person name="Evans J.D."/>
            <person name="Filipski A."/>
            <person name="Findeiss S."/>
            <person name="Freyhult E."/>
            <person name="Fulton L."/>
            <person name="Fulton R."/>
            <person name="Garcia A.C."/>
            <person name="Gardiner A."/>
            <person name="Garfield D.A."/>
            <person name="Garvin B.E."/>
            <person name="Gibson G."/>
            <person name="Gilbert D."/>
            <person name="Gnerre S."/>
            <person name="Godfrey J."/>
            <person name="Good R."/>
            <person name="Gotea V."/>
            <person name="Gravely B."/>
            <person name="Greenberg A.J."/>
            <person name="Griffiths-Jones S."/>
            <person name="Gross S."/>
            <person name="Guigo R."/>
            <person name="Gustafson E.A."/>
            <person name="Haerty W."/>
            <person name="Hahn M.W."/>
            <person name="Halligan D.L."/>
            <person name="Halpern A.L."/>
            <person name="Halter G.M."/>
            <person name="Han M.V."/>
            <person name="Heger A."/>
            <person name="Hillier L."/>
            <person name="Hinrichs A.S."/>
            <person name="Holmes I."/>
            <person name="Hoskins R.A."/>
            <person name="Hubisz M.J."/>
            <person name="Hultmark D."/>
            <person name="Huntley M.A."/>
            <person name="Jaffe D.B."/>
            <person name="Jagadeeshan S."/>
            <person name="Jeck W.R."/>
            <person name="Johnson J."/>
            <person name="Jones C.D."/>
            <person name="Jordan W.C."/>
            <person name="Karpen G.H."/>
            <person name="Kataoka E."/>
            <person name="Keightley P.D."/>
            <person name="Kheradpour P."/>
            <person name="Kirkness E.F."/>
            <person name="Koerich L.B."/>
            <person name="Kristiansen K."/>
            <person name="Kudrna D."/>
            <person name="Kulathinal R.J."/>
            <person name="Kumar S."/>
            <person name="Kwok R."/>
            <person name="Lander E."/>
            <person name="Langley C.H."/>
            <person name="Lapoint R."/>
            <person name="Lazzaro B.P."/>
            <person name="Lee S.J."/>
            <person name="Levesque L."/>
            <person name="Li R."/>
            <person name="Lin C.F."/>
            <person name="Lin M.F."/>
            <person name="Lindblad-Toh K."/>
            <person name="Llopart A."/>
            <person name="Long M."/>
            <person name="Low L."/>
            <person name="Lozovsky E."/>
            <person name="Lu J."/>
            <person name="Luo M."/>
            <person name="Machado C.A."/>
            <person name="Makalowski W."/>
            <person name="Marzo M."/>
            <person name="Matsuda M."/>
            <person name="Matzkin L."/>
            <person name="McAllister B."/>
            <person name="McBride C.S."/>
            <person name="McKernan B."/>
            <person name="McKernan K."/>
            <person name="Mendez-Lago M."/>
            <person name="Minx P."/>
            <person name="Mollenhauer M.U."/>
            <person name="Montooth K."/>
            <person name="Mount S.M."/>
            <person name="Mu X."/>
            <person name="Myers E."/>
            <person name="Negre B."/>
            <person name="Newfeld S."/>
            <person name="Nielsen R."/>
            <person name="Noor M.A."/>
            <person name="O'Grady P."/>
            <person name="Pachter L."/>
            <person name="Papaceit M."/>
            <person name="Parisi M.J."/>
            <person name="Parisi M."/>
            <person name="Parts L."/>
            <person name="Pedersen J.S."/>
            <person name="Pesole G."/>
            <person name="Phillippy A.M."/>
            <person name="Ponting C.P."/>
            <person name="Pop M."/>
            <person name="Porcelli D."/>
            <person name="Powell J.R."/>
            <person name="Prohaska S."/>
            <person name="Pruitt K."/>
            <person name="Puig M."/>
            <person name="Quesneville H."/>
            <person name="Ram K.R."/>
            <person name="Rand D."/>
            <person name="Rasmussen M.D."/>
            <person name="Reed L.K."/>
            <person name="Reenan R."/>
            <person name="Reily A."/>
            <person name="Remington K.A."/>
            <person name="Rieger T.T."/>
            <person name="Ritchie M.G."/>
            <person name="Robin C."/>
            <person name="Rogers Y.H."/>
            <person name="Rohde C."/>
            <person name="Rozas J."/>
            <person name="Rubenfield M.J."/>
            <person name="Ruiz A."/>
            <person name="Russo S."/>
            <person name="Salzberg S.L."/>
            <person name="Sanchez-Gracia A."/>
            <person name="Saranga D.J."/>
            <person name="Sato H."/>
            <person name="Schaeffer S.W."/>
            <person name="Schatz M.C."/>
            <person name="Schlenke T."/>
            <person name="Schwartz R."/>
            <person name="Segarra C."/>
            <person name="Singh R.S."/>
            <person name="Sirot L."/>
            <person name="Sirota M."/>
            <person name="Sisneros N.B."/>
            <person name="Smith C.D."/>
            <person name="Smith T.F."/>
            <person name="Spieth J."/>
            <person name="Stage D.E."/>
            <person name="Stark A."/>
            <person name="Stephan W."/>
            <person name="Strausberg R.L."/>
            <person name="Strempel S."/>
            <person name="Sturgill D."/>
            <person name="Sutton G."/>
            <person name="Sutton G.G."/>
            <person name="Tao W."/>
            <person name="Teichmann S."/>
            <person name="Tobari Y.N."/>
            <person name="Tomimura Y."/>
            <person name="Tsolas J.M."/>
            <person name="Valente V.L."/>
            <person name="Venter E."/>
            <person name="Venter J.C."/>
            <person name="Vicario S."/>
            <person name="Vieira F.G."/>
            <person name="Vilella A.J."/>
            <person name="Villasante A."/>
            <person name="Walenz B."/>
            <person name="Wang J."/>
            <person name="Wasserman M."/>
            <person name="Watts T."/>
            <person name="Wilson D."/>
            <person name="Wilson R.K."/>
            <person name="Wing R.A."/>
            <person name="Wolfner M.F."/>
            <person name="Wong A."/>
            <person name="Wong G.K."/>
            <person name="Wu C.I."/>
            <person name="Wu G."/>
            <person name="Yamamoto D."/>
            <person name="Yang H.P."/>
            <person name="Yang S.P."/>
            <person name="Yorke J.A."/>
            <person name="Yoshida K."/>
            <person name="Zdobnov E."/>
            <person name="Zhang P."/>
            <person name="Zhang Y."/>
            <person name="Zimin A.V."/>
            <person name="Baldwin J."/>
            <person name="Abdouelleil A."/>
            <person name="Abdulkadir J."/>
            <person name="Abebe A."/>
            <person name="Abera B."/>
            <person name="Abreu J."/>
            <person name="Acer S.C."/>
            <person name="Aftuck L."/>
            <person name="Alexander A."/>
            <person name="An P."/>
            <person name="Anderson E."/>
            <person name="Anderson S."/>
            <person name="Arachi H."/>
            <person name="Azer M."/>
            <person name="Bachantsang P."/>
            <person name="Barry A."/>
            <person name="Bayul T."/>
            <person name="Berlin A."/>
            <person name="Bessette D."/>
            <person name="Bloom T."/>
            <person name="Blye J."/>
            <person name="Boguslavskiy L."/>
            <person name="Bonnet C."/>
            <person name="Boukhgalter B."/>
            <person name="Bourzgui I."/>
            <person name="Brown A."/>
            <person name="Cahill P."/>
            <person name="Channer S."/>
            <person name="Cheshatsang Y."/>
            <person name="Chuda L."/>
            <person name="Citroen M."/>
            <person name="Collymore A."/>
            <person name="Cooke P."/>
            <person name="Costello M."/>
            <person name="D'Aco K."/>
            <person name="Daza R."/>
            <person name="De Haan G."/>
            <person name="DeGray S."/>
            <person name="DeMaso C."/>
            <person name="Dhargay N."/>
            <person name="Dooley K."/>
            <person name="Dooley E."/>
            <person name="Doricent M."/>
            <person name="Dorje P."/>
            <person name="Dorjee K."/>
            <person name="Dupes A."/>
            <person name="Elong R."/>
            <person name="Falk J."/>
            <person name="Farina A."/>
            <person name="Faro S."/>
            <person name="Ferguson D."/>
            <person name="Fisher S."/>
            <person name="Foley C.D."/>
            <person name="Franke A."/>
            <person name="Friedrich D."/>
            <person name="Gadbois L."/>
            <person name="Gearin G."/>
            <person name="Gearin C.R."/>
            <person name="Giannoukos G."/>
            <person name="Goode T."/>
            <person name="Graham J."/>
            <person name="Grandbois E."/>
            <person name="Grewal S."/>
            <person name="Gyaltsen K."/>
            <person name="Hafez N."/>
            <person name="Hagos B."/>
            <person name="Hall J."/>
            <person name="Henson C."/>
            <person name="Hollinger A."/>
            <person name="Honan T."/>
            <person name="Huard M.D."/>
            <person name="Hughes L."/>
            <person name="Hurhula B."/>
            <person name="Husby M.E."/>
            <person name="Kamat A."/>
            <person name="Kanga B."/>
            <person name="Kashin S."/>
            <person name="Khazanovich D."/>
            <person name="Kisner P."/>
            <person name="Lance K."/>
            <person name="Lara M."/>
            <person name="Lee W."/>
            <person name="Lennon N."/>
            <person name="Letendre F."/>
            <person name="LeVine R."/>
            <person name="Lipovsky A."/>
            <person name="Liu X."/>
            <person name="Liu J."/>
            <person name="Liu S."/>
            <person name="Lokyitsang T."/>
            <person name="Lokyitsang Y."/>
            <person name="Lubonja R."/>
            <person name="Lui A."/>
            <person name="MacDonald P."/>
            <person name="Magnisalis V."/>
            <person name="Maru K."/>
            <person name="Matthews C."/>
            <person name="McCusker W."/>
            <person name="McDonough S."/>
            <person name="Mehta T."/>
            <person name="Meldrim J."/>
            <person name="Meneus L."/>
            <person name="Mihai O."/>
            <person name="Mihalev A."/>
            <person name="Mihova T."/>
            <person name="Mittelman R."/>
            <person name="Mlenga V."/>
            <person name="Montmayeur A."/>
            <person name="Mulrain L."/>
            <person name="Navidi A."/>
            <person name="Naylor J."/>
            <person name="Negash T."/>
            <person name="Nguyen T."/>
            <person name="Nguyen N."/>
            <person name="Nicol R."/>
            <person name="Norbu C."/>
            <person name="Norbu N."/>
            <person name="Novod N."/>
            <person name="O'Neill B."/>
            <person name="Osman S."/>
            <person name="Markiewicz E."/>
            <person name="Oyono O.L."/>
            <person name="Patti C."/>
            <person name="Phunkhang P."/>
            <person name="Pierre F."/>
            <person name="Priest M."/>
            <person name="Raghuraman S."/>
            <person name="Rege F."/>
            <person name="Reyes R."/>
            <person name="Rise C."/>
            <person name="Rogov P."/>
            <person name="Ross K."/>
            <person name="Ryan E."/>
            <person name="Settipalli S."/>
            <person name="Shea T."/>
            <person name="Sherpa N."/>
            <person name="Shi L."/>
            <person name="Shih D."/>
            <person name="Sparrow T."/>
            <person name="Spaulding J."/>
            <person name="Stalker J."/>
            <person name="Stange-Thomann N."/>
            <person name="Stavropoulos S."/>
            <person name="Stone C."/>
            <person name="Strader C."/>
            <person name="Tesfaye S."/>
            <person name="Thomson T."/>
            <person name="Thoulutsang Y."/>
            <person name="Thoulutsang D."/>
            <person name="Topham K."/>
            <person name="Topping I."/>
            <person name="Tsamla T."/>
            <person name="Vassiliev H."/>
            <person name="Vo A."/>
            <person name="Wangchuk T."/>
            <person name="Wangdi T."/>
            <person name="Weiand M."/>
            <person name="Wilkinson J."/>
            <person name="Wilson A."/>
            <person name="Yadav S."/>
            <person name="Young G."/>
            <person name="Yu Q."/>
            <person name="Zembek L."/>
            <person name="Zhong D."/>
            <person name="Zimmer A."/>
            <person name="Zwirko Z."/>
            <person name="Jaffe D.B."/>
            <person name="Alvarez P."/>
            <person name="Brockman W."/>
            <person name="Butler J."/>
            <person name="Chin C."/>
            <person name="Gnerre S."/>
            <person name="Grabherr M."/>
            <person name="Kleber M."/>
            <person name="Mauceli E."/>
            <person name="MacCallum I."/>
        </authorList>
    </citation>
    <scope>NUCLEOTIDE SEQUENCE [LARGE SCALE GENOMIC DNA]</scope>
    <source>
        <strain evidence="2">MV2-25</strain>
    </source>
</reference>
<gene>
    <name evidence="2" type="primary">Dpse\GA28164</name>
    <name evidence="2" type="ORF">Dpse_GA28164</name>
</gene>
<feature type="region of interest" description="Disordered" evidence="1">
    <location>
        <begin position="28"/>
        <end position="135"/>
    </location>
</feature>
<feature type="compositionally biased region" description="Polar residues" evidence="1">
    <location>
        <begin position="61"/>
        <end position="73"/>
    </location>
</feature>
<feature type="compositionally biased region" description="Basic and acidic residues" evidence="1">
    <location>
        <begin position="76"/>
        <end position="89"/>
    </location>
</feature>
<protein>
    <recommendedName>
        <fullName evidence="3">CCHC-type domain-containing protein</fullName>
    </recommendedName>
</protein>
<dbReference type="EMBL" id="CH475495">
    <property type="protein sequence ID" value="KRT05278.1"/>
    <property type="molecule type" value="Genomic_DNA"/>
</dbReference>
<reference evidence="2" key="1">
    <citation type="journal article" date="2005" name="Genome Res.">
        <title>Comparative genome sequencing of Drosophila pseudoobscura: chromosomal, gene, and cis-element evolution.</title>
        <authorList>
            <person name="Richards S."/>
            <person name="Liu Y."/>
            <person name="Bettencourt B.R."/>
            <person name="Hradecky P."/>
            <person name="Letovsky S."/>
            <person name="Nielsen R."/>
            <person name="Thornton K."/>
            <person name="Hubisz M.J."/>
            <person name="Chen R."/>
            <person name="Meisel R.P."/>
            <person name="Couronne O."/>
            <person name="Hua S."/>
            <person name="Smith M.A."/>
            <person name="Zhang P."/>
            <person name="Liu J."/>
            <person name="Bussemaker H.J."/>
            <person name="van Batenburg M.F."/>
            <person name="Howells S.L."/>
            <person name="Scherer S.E."/>
            <person name="Sodergren E."/>
            <person name="Matthews B.B."/>
            <person name="Crosby M.A."/>
            <person name="Schroeder A.J."/>
            <person name="Ortiz-Barrientos D."/>
            <person name="Rives C.M."/>
            <person name="Metzker M.L."/>
            <person name="Muzny D.M."/>
            <person name="Scott G."/>
            <person name="Steffen D."/>
            <person name="Wheeler D.A."/>
            <person name="Worley K.C."/>
            <person name="Havlak P."/>
            <person name="Durbin K.J."/>
            <person name="Egan A."/>
            <person name="Gill R."/>
            <person name="Hume J."/>
            <person name="Morgan M.B."/>
            <person name="Miner G."/>
            <person name="Hamilton C."/>
            <person name="Huang Y."/>
            <person name="Waldron L."/>
            <person name="Verduzco D."/>
            <person name="Clerc-Blankenburg K.P."/>
            <person name="Dubchak I."/>
            <person name="Noor M.A."/>
            <person name="Anderson W."/>
            <person name="White K.P."/>
            <person name="Clark A.G."/>
            <person name="Schaeffer S.W."/>
            <person name="Gelbart W."/>
            <person name="Weinstock G.M."/>
            <person name="Gibbs R.A."/>
        </authorList>
    </citation>
    <scope>NUCLEOTIDE SEQUENCE [LARGE SCALE GENOMIC DNA]</scope>
    <source>
        <strain evidence="2">MV2-25</strain>
    </source>
</reference>
<feature type="compositionally biased region" description="Basic and acidic residues" evidence="1">
    <location>
        <begin position="28"/>
        <end position="39"/>
    </location>
</feature>
<reference evidence="2" key="4">
    <citation type="submission" date="2015-11" db="EMBL/GenBank/DDBJ databases">
        <authorList>
            <consortium name="FlyBase"/>
        </authorList>
    </citation>
    <scope>NUCLEOTIDE SEQUENCE</scope>
    <source>
        <strain evidence="2">MV2-25</strain>
    </source>
</reference>
<evidence type="ECO:0000313" key="2">
    <source>
        <dbReference type="EMBL" id="KRT05278.1"/>
    </source>
</evidence>
<dbReference type="AlphaFoldDB" id="A0A0R3NVW3"/>
<organism evidence="2">
    <name type="scientific">Drosophila pseudoobscura pseudoobscura</name>
    <name type="common">Fruit fly</name>
    <dbReference type="NCBI Taxonomy" id="46245"/>
    <lineage>
        <taxon>Eukaryota</taxon>
        <taxon>Metazoa</taxon>
        <taxon>Ecdysozoa</taxon>
        <taxon>Arthropoda</taxon>
        <taxon>Hexapoda</taxon>
        <taxon>Insecta</taxon>
        <taxon>Pterygota</taxon>
        <taxon>Neoptera</taxon>
        <taxon>Endopterygota</taxon>
        <taxon>Diptera</taxon>
        <taxon>Brachycera</taxon>
        <taxon>Muscomorpha</taxon>
        <taxon>Ephydroidea</taxon>
        <taxon>Drosophilidae</taxon>
        <taxon>Drosophila</taxon>
        <taxon>Sophophora</taxon>
    </lineage>
</organism>
<accession>A0A0R3NVW3</accession>
<evidence type="ECO:0008006" key="3">
    <source>
        <dbReference type="Google" id="ProtNLM"/>
    </source>
</evidence>
<sequence length="327" mass="35696">MNEKGQRSINMAIKKMVARMKELQVEVKSHLQAPEDKRAAPGGCQCHDHPAGPTGPLPRMTNPSATKATQTASGAHKSEATPRTEEKSARGRPRQGHQADATRQEETKMQYGKAEDTNPTEKWSEVRGRRAKRKQAGRPDAVLVKCTEEASYADILKLVKAAPTLQNLKNKVQGIRKTASGELLLRMQQSSDPATQELQMAIQVALGDKAAVKAMQETVAVEVLNIDELTTGDEVCEAKAAAIDGDLPQGAVPYMRKACGATQVATLNLQPALVKKLLELGKVRIGWVVCRVRQRIAPTRCFKCMAYGHTAARCRSKRPVSMWWGGA</sequence>